<protein>
    <submittedName>
        <fullName evidence="3">27529_t:CDS:1</fullName>
    </submittedName>
</protein>
<keyword evidence="4" id="KW-1185">Reference proteome</keyword>
<proteinExistence type="predicted"/>
<feature type="non-terminal residue" evidence="3">
    <location>
        <position position="1"/>
    </location>
</feature>
<comment type="caution">
    <text evidence="3">The sequence shown here is derived from an EMBL/GenBank/DDBJ whole genome shotgun (WGS) entry which is preliminary data.</text>
</comment>
<sequence length="211" mass="24185">DSFKSLCFQYPCEYGAECSDYHLEPDNKVLYRDTEILDEASFTRQKSELSLHQPLTFQHLVGFKQTHNVEQLQGPKQKYRFGMGYAKKALDLAIRADKVEEFVSNLKNFIEVTKSDLFSTQSNASFISVKDPLHVLHKGRQPNRYKSGGEPSRKVRHIVQSTDRSNEGEIQKVTEALNSNVSTLQDSEKKSRWCHKCKQVGHYAPTCPNVE</sequence>
<keyword evidence="1" id="KW-0862">Zinc</keyword>
<evidence type="ECO:0000313" key="3">
    <source>
        <dbReference type="EMBL" id="CAG8800282.1"/>
    </source>
</evidence>
<name>A0ABN7VUD4_GIGMA</name>
<dbReference type="Proteomes" id="UP000789901">
    <property type="component" value="Unassembled WGS sequence"/>
</dbReference>
<evidence type="ECO:0000259" key="2">
    <source>
        <dbReference type="PROSITE" id="PS50158"/>
    </source>
</evidence>
<dbReference type="SUPFAM" id="SSF57756">
    <property type="entry name" value="Retrovirus zinc finger-like domains"/>
    <property type="match status" value="1"/>
</dbReference>
<dbReference type="PROSITE" id="PS50158">
    <property type="entry name" value="ZF_CCHC"/>
    <property type="match status" value="1"/>
</dbReference>
<accession>A0ABN7VUD4</accession>
<feature type="domain" description="CCHC-type" evidence="2">
    <location>
        <begin position="194"/>
        <end position="209"/>
    </location>
</feature>
<keyword evidence="1" id="KW-0863">Zinc-finger</keyword>
<keyword evidence="1" id="KW-0479">Metal-binding</keyword>
<evidence type="ECO:0000256" key="1">
    <source>
        <dbReference type="PROSITE-ProRule" id="PRU00047"/>
    </source>
</evidence>
<dbReference type="EMBL" id="CAJVQB010022739">
    <property type="protein sequence ID" value="CAG8800282.1"/>
    <property type="molecule type" value="Genomic_DNA"/>
</dbReference>
<organism evidence="3 4">
    <name type="scientific">Gigaspora margarita</name>
    <dbReference type="NCBI Taxonomy" id="4874"/>
    <lineage>
        <taxon>Eukaryota</taxon>
        <taxon>Fungi</taxon>
        <taxon>Fungi incertae sedis</taxon>
        <taxon>Mucoromycota</taxon>
        <taxon>Glomeromycotina</taxon>
        <taxon>Glomeromycetes</taxon>
        <taxon>Diversisporales</taxon>
        <taxon>Gigasporaceae</taxon>
        <taxon>Gigaspora</taxon>
    </lineage>
</organism>
<gene>
    <name evidence="3" type="ORF">GMARGA_LOCUS22944</name>
</gene>
<evidence type="ECO:0000313" key="4">
    <source>
        <dbReference type="Proteomes" id="UP000789901"/>
    </source>
</evidence>
<dbReference type="InterPro" id="IPR001878">
    <property type="entry name" value="Znf_CCHC"/>
</dbReference>
<reference evidence="3 4" key="1">
    <citation type="submission" date="2021-06" db="EMBL/GenBank/DDBJ databases">
        <authorList>
            <person name="Kallberg Y."/>
            <person name="Tangrot J."/>
            <person name="Rosling A."/>
        </authorList>
    </citation>
    <scope>NUCLEOTIDE SEQUENCE [LARGE SCALE GENOMIC DNA]</scope>
    <source>
        <strain evidence="3 4">120-4 pot B 10/14</strain>
    </source>
</reference>
<dbReference type="InterPro" id="IPR036875">
    <property type="entry name" value="Znf_CCHC_sf"/>
</dbReference>